<gene>
    <name evidence="1" type="ORF">CK203_100343</name>
</gene>
<dbReference type="AlphaFoldDB" id="A0A438D764"/>
<evidence type="ECO:0000313" key="1">
    <source>
        <dbReference type="EMBL" id="RVW31293.1"/>
    </source>
</evidence>
<organism evidence="1 2">
    <name type="scientific">Vitis vinifera</name>
    <name type="common">Grape</name>
    <dbReference type="NCBI Taxonomy" id="29760"/>
    <lineage>
        <taxon>Eukaryota</taxon>
        <taxon>Viridiplantae</taxon>
        <taxon>Streptophyta</taxon>
        <taxon>Embryophyta</taxon>
        <taxon>Tracheophyta</taxon>
        <taxon>Spermatophyta</taxon>
        <taxon>Magnoliopsida</taxon>
        <taxon>eudicotyledons</taxon>
        <taxon>Gunneridae</taxon>
        <taxon>Pentapetalae</taxon>
        <taxon>rosids</taxon>
        <taxon>Vitales</taxon>
        <taxon>Vitaceae</taxon>
        <taxon>Viteae</taxon>
        <taxon>Vitis</taxon>
    </lineage>
</organism>
<reference evidence="1 2" key="1">
    <citation type="journal article" date="2018" name="PLoS Genet.">
        <title>Population sequencing reveals clonal diversity and ancestral inbreeding in the grapevine cultivar Chardonnay.</title>
        <authorList>
            <person name="Roach M.J."/>
            <person name="Johnson D.L."/>
            <person name="Bohlmann J."/>
            <person name="van Vuuren H.J."/>
            <person name="Jones S.J."/>
            <person name="Pretorius I.S."/>
            <person name="Schmidt S.A."/>
            <person name="Borneman A.R."/>
        </authorList>
    </citation>
    <scope>NUCLEOTIDE SEQUENCE [LARGE SCALE GENOMIC DNA]</scope>
    <source>
        <strain evidence="2">cv. Chardonnay</strain>
        <tissue evidence="1">Leaf</tissue>
    </source>
</reference>
<proteinExistence type="predicted"/>
<evidence type="ECO:0000313" key="2">
    <source>
        <dbReference type="Proteomes" id="UP000288805"/>
    </source>
</evidence>
<dbReference type="Proteomes" id="UP000288805">
    <property type="component" value="Unassembled WGS sequence"/>
</dbReference>
<dbReference type="EMBL" id="QGNW01001763">
    <property type="protein sequence ID" value="RVW31293.1"/>
    <property type="molecule type" value="Genomic_DNA"/>
</dbReference>
<comment type="caution">
    <text evidence="1">The sequence shown here is derived from an EMBL/GenBank/DDBJ whole genome shotgun (WGS) entry which is preliminary data.</text>
</comment>
<sequence length="98" mass="11377">MGGYHYFTDFRRLAILLDTQGMFSNIFRIPFLAFSDARTVVMHKKNLFSSTRLGRFLAELTKQVLLDLEASKYQVDNSPKHLDSTTMMYAKEVTLTYL</sequence>
<name>A0A438D764_VITVI</name>
<protein>
    <submittedName>
        <fullName evidence="1">Uncharacterized protein</fullName>
    </submittedName>
</protein>
<accession>A0A438D764</accession>